<feature type="transmembrane region" description="Helical" evidence="6">
    <location>
        <begin position="488"/>
        <end position="506"/>
    </location>
</feature>
<keyword evidence="3 6" id="KW-0812">Transmembrane</keyword>
<keyword evidence="5 6" id="KW-0472">Membrane</keyword>
<dbReference type="InterPro" id="IPR001851">
    <property type="entry name" value="ABC_transp_permease"/>
</dbReference>
<keyword evidence="8" id="KW-1185">Reference proteome</keyword>
<dbReference type="RefSeq" id="WP_317545291.1">
    <property type="nucleotide sequence ID" value="NZ_JAWLKB010000025.1"/>
</dbReference>
<accession>A0ABU4C2W8</accession>
<feature type="transmembrane region" description="Helical" evidence="6">
    <location>
        <begin position="218"/>
        <end position="234"/>
    </location>
</feature>
<dbReference type="PANTHER" id="PTHR30482">
    <property type="entry name" value="HIGH-AFFINITY BRANCHED-CHAIN AMINO ACID TRANSPORT SYSTEM PERMEASE"/>
    <property type="match status" value="1"/>
</dbReference>
<feature type="transmembrane region" description="Helical" evidence="6">
    <location>
        <begin position="361"/>
        <end position="380"/>
    </location>
</feature>
<keyword evidence="2" id="KW-1003">Cell membrane</keyword>
<comment type="caution">
    <text evidence="7">The sequence shown here is derived from an EMBL/GenBank/DDBJ whole genome shotgun (WGS) entry which is preliminary data.</text>
</comment>
<feature type="transmembrane region" description="Helical" evidence="6">
    <location>
        <begin position="31"/>
        <end position="50"/>
    </location>
</feature>
<evidence type="ECO:0000256" key="5">
    <source>
        <dbReference type="ARBA" id="ARBA00023136"/>
    </source>
</evidence>
<keyword evidence="4 6" id="KW-1133">Transmembrane helix</keyword>
<gene>
    <name evidence="7" type="ORF">R3Q16_29890</name>
</gene>
<evidence type="ECO:0000256" key="1">
    <source>
        <dbReference type="ARBA" id="ARBA00004651"/>
    </source>
</evidence>
<dbReference type="PANTHER" id="PTHR30482:SF10">
    <property type="entry name" value="HIGH-AFFINITY BRANCHED-CHAIN AMINO ACID TRANSPORT PROTEIN BRAE"/>
    <property type="match status" value="1"/>
</dbReference>
<evidence type="ECO:0000313" key="8">
    <source>
        <dbReference type="Proteomes" id="UP001185927"/>
    </source>
</evidence>
<feature type="transmembrane region" description="Helical" evidence="6">
    <location>
        <begin position="188"/>
        <end position="212"/>
    </location>
</feature>
<feature type="transmembrane region" description="Helical" evidence="6">
    <location>
        <begin position="6"/>
        <end position="24"/>
    </location>
</feature>
<evidence type="ECO:0000256" key="3">
    <source>
        <dbReference type="ARBA" id="ARBA00022692"/>
    </source>
</evidence>
<evidence type="ECO:0000313" key="7">
    <source>
        <dbReference type="EMBL" id="MDV6270845.1"/>
    </source>
</evidence>
<organism evidence="7 8">
    <name type="scientific">Rhodococcus globerulus</name>
    <dbReference type="NCBI Taxonomy" id="33008"/>
    <lineage>
        <taxon>Bacteria</taxon>
        <taxon>Bacillati</taxon>
        <taxon>Actinomycetota</taxon>
        <taxon>Actinomycetes</taxon>
        <taxon>Mycobacteriales</taxon>
        <taxon>Nocardiaceae</taxon>
        <taxon>Rhodococcus</taxon>
    </lineage>
</organism>
<name>A0ABU4C2W8_RHOGO</name>
<feature type="transmembrane region" description="Helical" evidence="6">
    <location>
        <begin position="613"/>
        <end position="637"/>
    </location>
</feature>
<dbReference type="Pfam" id="PF02653">
    <property type="entry name" value="BPD_transp_2"/>
    <property type="match status" value="2"/>
</dbReference>
<evidence type="ECO:0000256" key="6">
    <source>
        <dbReference type="SAM" id="Phobius"/>
    </source>
</evidence>
<feature type="transmembrane region" description="Helical" evidence="6">
    <location>
        <begin position="535"/>
        <end position="555"/>
    </location>
</feature>
<dbReference type="Proteomes" id="UP001185927">
    <property type="component" value="Unassembled WGS sequence"/>
</dbReference>
<feature type="transmembrane region" description="Helical" evidence="6">
    <location>
        <begin position="94"/>
        <end position="123"/>
    </location>
</feature>
<sequence length="673" mass="69921">MIQYVIAGLVLGGIYAIAATGLIITYVSAGILNFAFGSCAFFIARFYYFLLVQQGWSIVASAVVAVFVVAPLMGVLLYWALFRFLQNAATVTKVVATIGLSVALPAVAFLLFGQPTILAAPGFAPTPVSVYMIAGVPVTLDQLIAYGAVLLILLGGLYILRRTNAGLLVRAMVDSEATSALAGVNPRLVATGVWAVSMFLAGLAGVLAAPAFNLDEPTNYVLLTAAAFAAVVAAKLKNLGIAVVMGLGIGIAGSLIQWALPPSSPWSSALTQSVPFIVVAVFMLIYTFRSGQVGTEKQLGGALDRAIAPSNPIVHSLADSETARSANSGRRGNGVAVGLLRQFANSPFFIVALILPLVLTGYNVGLVGYAMAYALAFLSYTLVTGEVGIISLCQITFAGLGAITAGQLNGNHGWPLIAAMLVSGLVAGVVGLLVALLTIRMGNIYVALVTLTFGLLVDRLVFQRTIFTQSGIGVTVDRPSFAVSDIDFAYFSIAVFAVIAIFVYSIRRSTTGLALSAIRSSEAGSKIMSLNIVRFKLVISALAAAIAGIAGALMAAYNGAALPGTFTTLGGLVWLAVIATVGLRSNNAAIAAGLVFVFVPVIFSDYFPQSWAMIPTILFGLGAVLVAMNPDGSIAAVNGQILRLKRRFATGRNTAPTVSIEAPESTTEQVLTK</sequence>
<feature type="transmembrane region" description="Helical" evidence="6">
    <location>
        <begin position="387"/>
        <end position="408"/>
    </location>
</feature>
<feature type="transmembrane region" description="Helical" evidence="6">
    <location>
        <begin position="414"/>
        <end position="437"/>
    </location>
</feature>
<protein>
    <submittedName>
        <fullName evidence="7">ABC transporter permease</fullName>
    </submittedName>
</protein>
<dbReference type="EMBL" id="JAWLKB010000025">
    <property type="protein sequence ID" value="MDV6270845.1"/>
    <property type="molecule type" value="Genomic_DNA"/>
</dbReference>
<feature type="transmembrane region" description="Helical" evidence="6">
    <location>
        <begin position="444"/>
        <end position="462"/>
    </location>
</feature>
<feature type="transmembrane region" description="Helical" evidence="6">
    <location>
        <begin position="588"/>
        <end position="607"/>
    </location>
</feature>
<feature type="transmembrane region" description="Helical" evidence="6">
    <location>
        <begin position="143"/>
        <end position="160"/>
    </location>
</feature>
<evidence type="ECO:0000256" key="4">
    <source>
        <dbReference type="ARBA" id="ARBA00022989"/>
    </source>
</evidence>
<feature type="transmembrane region" description="Helical" evidence="6">
    <location>
        <begin position="334"/>
        <end position="355"/>
    </location>
</feature>
<feature type="transmembrane region" description="Helical" evidence="6">
    <location>
        <begin position="241"/>
        <end position="260"/>
    </location>
</feature>
<proteinExistence type="predicted"/>
<dbReference type="InterPro" id="IPR043428">
    <property type="entry name" value="LivM-like"/>
</dbReference>
<feature type="transmembrane region" description="Helical" evidence="6">
    <location>
        <begin position="266"/>
        <end position="288"/>
    </location>
</feature>
<feature type="transmembrane region" description="Helical" evidence="6">
    <location>
        <begin position="56"/>
        <end position="82"/>
    </location>
</feature>
<reference evidence="7 8" key="1">
    <citation type="submission" date="2023-10" db="EMBL/GenBank/DDBJ databases">
        <title>Development of a sustainable strategy for remediation of hydrocarbon-contaminated territories based on the waste exchange concept.</title>
        <authorList>
            <person name="Krivoruchko A."/>
        </authorList>
    </citation>
    <scope>NUCLEOTIDE SEQUENCE [LARGE SCALE GENOMIC DNA]</scope>
    <source>
        <strain evidence="7 8">IEGM 1203</strain>
    </source>
</reference>
<comment type="subcellular location">
    <subcellularLocation>
        <location evidence="1">Cell membrane</location>
        <topology evidence="1">Multi-pass membrane protein</topology>
    </subcellularLocation>
</comment>
<dbReference type="CDD" id="cd06581">
    <property type="entry name" value="TM_PBP1_LivM_like"/>
    <property type="match status" value="1"/>
</dbReference>
<dbReference type="CDD" id="cd06582">
    <property type="entry name" value="TM_PBP1_LivH_like"/>
    <property type="match status" value="1"/>
</dbReference>
<feature type="transmembrane region" description="Helical" evidence="6">
    <location>
        <begin position="561"/>
        <end position="581"/>
    </location>
</feature>
<evidence type="ECO:0000256" key="2">
    <source>
        <dbReference type="ARBA" id="ARBA00022475"/>
    </source>
</evidence>